<dbReference type="AlphaFoldDB" id="A3QCY0"/>
<keyword evidence="4" id="KW-0121">Carboxypeptidase</keyword>
<evidence type="ECO:0000259" key="3">
    <source>
        <dbReference type="PROSITE" id="PS52035"/>
    </source>
</evidence>
<dbReference type="HOGENOM" id="CLU_079078_0_0_6"/>
<dbReference type="STRING" id="323850.Shew_1461"/>
<proteinExistence type="inferred from homology"/>
<evidence type="ECO:0000313" key="5">
    <source>
        <dbReference type="Proteomes" id="UP000001558"/>
    </source>
</evidence>
<evidence type="ECO:0000256" key="2">
    <source>
        <dbReference type="SAM" id="MobiDB-lite"/>
    </source>
</evidence>
<name>A3QCY0_SHELP</name>
<feature type="region of interest" description="Disordered" evidence="2">
    <location>
        <begin position="1"/>
        <end position="23"/>
    </location>
</feature>
<dbReference type="GO" id="GO:0016788">
    <property type="term" value="F:hydrolase activity, acting on ester bonds"/>
    <property type="evidence" value="ECO:0007669"/>
    <property type="project" value="InterPro"/>
</dbReference>
<comment type="caution">
    <text evidence="1">Lacks conserved residue(s) required for the propagation of feature annotation.</text>
</comment>
<dbReference type="GO" id="GO:0004181">
    <property type="term" value="F:metallocarboxypeptidase activity"/>
    <property type="evidence" value="ECO:0007669"/>
    <property type="project" value="InterPro"/>
</dbReference>
<dbReference type="GO" id="GO:0008270">
    <property type="term" value="F:zinc ion binding"/>
    <property type="evidence" value="ECO:0007669"/>
    <property type="project" value="InterPro"/>
</dbReference>
<protein>
    <submittedName>
        <fullName evidence="4">Zinc carboxypeptidase-related protein</fullName>
    </submittedName>
</protein>
<feature type="domain" description="Peptidase M14" evidence="3">
    <location>
        <begin position="49"/>
        <end position="325"/>
    </location>
</feature>
<accession>A3QCY0</accession>
<dbReference type="SUPFAM" id="SSF53187">
    <property type="entry name" value="Zn-dependent exopeptidases"/>
    <property type="match status" value="1"/>
</dbReference>
<dbReference type="InterPro" id="IPR000834">
    <property type="entry name" value="Peptidase_M14"/>
</dbReference>
<dbReference type="Gene3D" id="3.40.630.10">
    <property type="entry name" value="Zn peptidases"/>
    <property type="match status" value="1"/>
</dbReference>
<organism evidence="4 5">
    <name type="scientific">Shewanella loihica (strain ATCC BAA-1088 / PV-4)</name>
    <dbReference type="NCBI Taxonomy" id="323850"/>
    <lineage>
        <taxon>Bacteria</taxon>
        <taxon>Pseudomonadati</taxon>
        <taxon>Pseudomonadota</taxon>
        <taxon>Gammaproteobacteria</taxon>
        <taxon>Alteromonadales</taxon>
        <taxon>Shewanellaceae</taxon>
        <taxon>Shewanella</taxon>
    </lineage>
</organism>
<keyword evidence="4" id="KW-0378">Hydrolase</keyword>
<keyword evidence="4" id="KW-0645">Protease</keyword>
<dbReference type="eggNOG" id="COG2866">
    <property type="taxonomic scope" value="Bacteria"/>
</dbReference>
<gene>
    <name evidence="4" type="ordered locus">Shew_1461</name>
</gene>
<dbReference type="CDD" id="cd06231">
    <property type="entry name" value="M14_REP34-like"/>
    <property type="match status" value="1"/>
</dbReference>
<evidence type="ECO:0000256" key="1">
    <source>
        <dbReference type="PROSITE-ProRule" id="PRU01379"/>
    </source>
</evidence>
<keyword evidence="5" id="KW-1185">Reference proteome</keyword>
<dbReference type="GO" id="GO:0006508">
    <property type="term" value="P:proteolysis"/>
    <property type="evidence" value="ECO:0007669"/>
    <property type="project" value="InterPro"/>
</dbReference>
<dbReference type="PROSITE" id="PS52035">
    <property type="entry name" value="PEPTIDASE_M14"/>
    <property type="match status" value="1"/>
</dbReference>
<reference evidence="4 5" key="1">
    <citation type="submission" date="2007-03" db="EMBL/GenBank/DDBJ databases">
        <title>Complete sequence of Shewanella loihica PV-4.</title>
        <authorList>
            <consortium name="US DOE Joint Genome Institute"/>
            <person name="Copeland A."/>
            <person name="Lucas S."/>
            <person name="Lapidus A."/>
            <person name="Barry K."/>
            <person name="Detter J.C."/>
            <person name="Glavina del Rio T."/>
            <person name="Hammon N."/>
            <person name="Israni S."/>
            <person name="Dalin E."/>
            <person name="Tice H."/>
            <person name="Pitluck S."/>
            <person name="Chain P."/>
            <person name="Malfatti S."/>
            <person name="Shin M."/>
            <person name="Vergez L."/>
            <person name="Schmutz J."/>
            <person name="Larimer F."/>
            <person name="Land M."/>
            <person name="Hauser L."/>
            <person name="Kyrpides N."/>
            <person name="Mikhailova N."/>
            <person name="Romine M.F."/>
            <person name="Serres G."/>
            <person name="Fredrickson J."/>
            <person name="Tiedje J."/>
            <person name="Richardson P."/>
        </authorList>
    </citation>
    <scope>NUCLEOTIDE SEQUENCE [LARGE SCALE GENOMIC DNA]</scope>
    <source>
        <strain evidence="5">ATCC BAA-1088 / PV-4</strain>
    </source>
</reference>
<evidence type="ECO:0000313" key="4">
    <source>
        <dbReference type="EMBL" id="ABO23328.1"/>
    </source>
</evidence>
<dbReference type="Proteomes" id="UP000001558">
    <property type="component" value="Chromosome"/>
</dbReference>
<dbReference type="EMBL" id="CP000606">
    <property type="protein sequence ID" value="ABO23328.1"/>
    <property type="molecule type" value="Genomic_DNA"/>
</dbReference>
<dbReference type="KEGG" id="slo:Shew_1461"/>
<comment type="similarity">
    <text evidence="1">Belongs to the peptidase M14 family.</text>
</comment>
<sequence length="325" mass="36061">MAPPTKGGLAEAENKMENKMTEQQGYWIGEAGKPWGEAEKAKWRAAQQKKRSYEQEVLSKFSQVSESFEAQQYGELNYAEGQYPLYGFKSRDWDQEKPTILVTGGVHGYETSGVQGALRFLIAKAAEYSQDFNILVAPCVSPWGYETINRWNPEAIDPNRSFYADSPAQESRALMQWVASFNLPLMAHIDLHETTDTDNSEFRPALAARDAKVQTNWNIPDGFYLVGDSENPNDEMQAAIIAAVGKVTHIAPADEQGRLIGEPITQFGVINYATKALGLCSGFSDARYNTTTEVYPDSPLVDDENCIQAQVMAVSSALDYIRSQG</sequence>
<dbReference type="Pfam" id="PF00246">
    <property type="entry name" value="Peptidase_M14"/>
    <property type="match status" value="1"/>
</dbReference>